<dbReference type="EMBL" id="FQYY01000008">
    <property type="protein sequence ID" value="SHJ12404.1"/>
    <property type="molecule type" value="Genomic_DNA"/>
</dbReference>
<keyword evidence="1 2" id="KW-0732">Signal</keyword>
<evidence type="ECO:0000256" key="2">
    <source>
        <dbReference type="SAM" id="SignalP"/>
    </source>
</evidence>
<evidence type="ECO:0000259" key="3">
    <source>
        <dbReference type="Pfam" id="PF07675"/>
    </source>
</evidence>
<dbReference type="Pfam" id="PF07675">
    <property type="entry name" value="Cleaved_Adhesin"/>
    <property type="match status" value="1"/>
</dbReference>
<reference evidence="5 6" key="1">
    <citation type="submission" date="2016-11" db="EMBL/GenBank/DDBJ databases">
        <authorList>
            <person name="Jaros S."/>
            <person name="Januszkiewicz K."/>
            <person name="Wedrychowicz H."/>
        </authorList>
    </citation>
    <scope>NUCLEOTIDE SEQUENCE [LARGE SCALE GENOMIC DNA]</scope>
    <source>
        <strain evidence="5 6">DSM 21425</strain>
    </source>
</reference>
<dbReference type="OrthoDB" id="1401747at2"/>
<proteinExistence type="predicted"/>
<dbReference type="Gene3D" id="2.60.120.200">
    <property type="match status" value="1"/>
</dbReference>
<keyword evidence="6" id="KW-1185">Reference proteome</keyword>
<dbReference type="Proteomes" id="UP000184225">
    <property type="component" value="Unassembled WGS sequence"/>
</dbReference>
<dbReference type="Pfam" id="PF18962">
    <property type="entry name" value="Por_Secre_tail"/>
    <property type="match status" value="1"/>
</dbReference>
<evidence type="ECO:0000259" key="4">
    <source>
        <dbReference type="Pfam" id="PF18962"/>
    </source>
</evidence>
<dbReference type="InterPro" id="IPR011628">
    <property type="entry name" value="Cleaved_adhesin"/>
</dbReference>
<sequence length="281" mass="30501">MKKITLLTVAFISAFSMSMNAQTTLFSDDFNDLDISDWTVYDEDGDTFNWSVVQIEDDAGAPVNTPVLRSASWTTDGVSSIPLTPDNYIVSPSIDLTAEDGTNTITLNWDVSAADAAYADENYTVYVATGNQVTDLTASSVSFNELVTDNGPGGSSNIYTKSLDITSFAGQTVHVGFRHHNVSDEFTIEIDNVSVTSDSSLNTKNFESISFSHFINDGSLYIESDFQLENINIYNIIGKQVSNEVLSGTNASINLSSLQSGVYLAKIEVEGVSKSFKFIKS</sequence>
<dbReference type="NCBIfam" id="NF038128">
    <property type="entry name" value="choice_anch_J"/>
    <property type="match status" value="1"/>
</dbReference>
<accession>A0A1M6GR09</accession>
<feature type="domain" description="Cleaved adhesin" evidence="3">
    <location>
        <begin position="36"/>
        <end position="195"/>
    </location>
</feature>
<organism evidence="5 6">
    <name type="scientific">Mesonia phycicola</name>
    <dbReference type="NCBI Taxonomy" id="579105"/>
    <lineage>
        <taxon>Bacteria</taxon>
        <taxon>Pseudomonadati</taxon>
        <taxon>Bacteroidota</taxon>
        <taxon>Flavobacteriia</taxon>
        <taxon>Flavobacteriales</taxon>
        <taxon>Flavobacteriaceae</taxon>
        <taxon>Mesonia</taxon>
    </lineage>
</organism>
<dbReference type="InterPro" id="IPR026444">
    <property type="entry name" value="Secre_tail"/>
</dbReference>
<dbReference type="STRING" id="579105.SAMN04488096_108174"/>
<evidence type="ECO:0000313" key="6">
    <source>
        <dbReference type="Proteomes" id="UP000184225"/>
    </source>
</evidence>
<dbReference type="NCBIfam" id="TIGR04183">
    <property type="entry name" value="Por_Secre_tail"/>
    <property type="match status" value="1"/>
</dbReference>
<evidence type="ECO:0000256" key="1">
    <source>
        <dbReference type="ARBA" id="ARBA00022729"/>
    </source>
</evidence>
<evidence type="ECO:0000313" key="5">
    <source>
        <dbReference type="EMBL" id="SHJ12404.1"/>
    </source>
</evidence>
<protein>
    <submittedName>
        <fullName evidence="5">Por secretion system C-terminal sorting domain-containing protein</fullName>
    </submittedName>
</protein>
<feature type="domain" description="Secretion system C-terminal sorting" evidence="4">
    <location>
        <begin position="219"/>
        <end position="278"/>
    </location>
</feature>
<feature type="chain" id="PRO_5013087635" evidence="2">
    <location>
        <begin position="22"/>
        <end position="281"/>
    </location>
</feature>
<dbReference type="RefSeq" id="WP_143159199.1">
    <property type="nucleotide sequence ID" value="NZ_FQYY01000008.1"/>
</dbReference>
<dbReference type="AlphaFoldDB" id="A0A1M6GR09"/>
<feature type="signal peptide" evidence="2">
    <location>
        <begin position="1"/>
        <end position="21"/>
    </location>
</feature>
<name>A0A1M6GR09_9FLAO</name>
<gene>
    <name evidence="5" type="ORF">SAMN04488096_108174</name>
</gene>